<keyword evidence="1" id="KW-0175">Coiled coil</keyword>
<keyword evidence="5" id="KW-1185">Reference proteome</keyword>
<organism evidence="4 5">
    <name type="scientific">Thermophilibacter provencensis</name>
    <dbReference type="NCBI Taxonomy" id="1852386"/>
    <lineage>
        <taxon>Bacteria</taxon>
        <taxon>Bacillati</taxon>
        <taxon>Actinomycetota</taxon>
        <taxon>Coriobacteriia</taxon>
        <taxon>Coriobacteriales</taxon>
        <taxon>Atopobiaceae</taxon>
        <taxon>Thermophilibacter</taxon>
    </lineage>
</organism>
<dbReference type="Pfam" id="PF02591">
    <property type="entry name" value="Zn_ribbon_9"/>
    <property type="match status" value="1"/>
</dbReference>
<evidence type="ECO:0000256" key="1">
    <source>
        <dbReference type="SAM" id="Coils"/>
    </source>
</evidence>
<reference evidence="4" key="1">
    <citation type="submission" date="2023-06" db="EMBL/GenBank/DDBJ databases">
        <title>Identification and characterization of horizontal gene transfer across gut microbiota members of farm animals based on homology search.</title>
        <authorList>
            <person name="Schwarzerova J."/>
            <person name="Nykrynova M."/>
            <person name="Jureckova K."/>
            <person name="Cejkova D."/>
            <person name="Rychlik I."/>
        </authorList>
    </citation>
    <scope>NUCLEOTIDE SEQUENCE</scope>
    <source>
        <strain evidence="4">153_Feed</strain>
    </source>
</reference>
<accession>A0ABT7V4T2</accession>
<evidence type="ECO:0000313" key="5">
    <source>
        <dbReference type="Proteomes" id="UP001529256"/>
    </source>
</evidence>
<dbReference type="Pfam" id="PF24481">
    <property type="entry name" value="CT398_CC"/>
    <property type="match status" value="1"/>
</dbReference>
<feature type="domain" description="C4-type zinc ribbon" evidence="2">
    <location>
        <begin position="201"/>
        <end position="232"/>
    </location>
</feature>
<dbReference type="Gene3D" id="1.10.287.1490">
    <property type="match status" value="1"/>
</dbReference>
<sequence>MTEASALMKLQELDLELLKCASTLASMPQQARLKTIALAAKKVRSELTSIVGQRKDAELEIADVEANLAHYHEKTAEVQATADSGAFTHREVRDIEQQLTSLAKHIEKAEFTLGPLRERLERLARAEKNARLTAEKIEVERKATEESLTHDSAELRAKIVELSRERDRVAGGVSAEHLASYETARKRFKGLGVERLRGNVPSVCRVKLQPSSFHDLAQGEEITECPYCHRILITSEEVEGE</sequence>
<comment type="caution">
    <text evidence="4">The sequence shown here is derived from an EMBL/GenBank/DDBJ whole genome shotgun (WGS) entry which is preliminary data.</text>
</comment>
<feature type="coiled-coil region" evidence="1">
    <location>
        <begin position="120"/>
        <end position="165"/>
    </location>
</feature>
<evidence type="ECO:0000259" key="3">
    <source>
        <dbReference type="Pfam" id="PF24481"/>
    </source>
</evidence>
<protein>
    <submittedName>
        <fullName evidence="4">C4-type zinc ribbon domain-containing protein</fullName>
    </submittedName>
</protein>
<evidence type="ECO:0000313" key="4">
    <source>
        <dbReference type="EMBL" id="MDM8270984.1"/>
    </source>
</evidence>
<dbReference type="InterPro" id="IPR056003">
    <property type="entry name" value="CT398_CC_hairpin"/>
</dbReference>
<dbReference type="RefSeq" id="WP_289511076.1">
    <property type="nucleotide sequence ID" value="NZ_JAUDEA010000005.1"/>
</dbReference>
<dbReference type="Proteomes" id="UP001529256">
    <property type="component" value="Unassembled WGS sequence"/>
</dbReference>
<dbReference type="EMBL" id="JAUDEA010000005">
    <property type="protein sequence ID" value="MDM8270984.1"/>
    <property type="molecule type" value="Genomic_DNA"/>
</dbReference>
<dbReference type="InterPro" id="IPR003743">
    <property type="entry name" value="Zf-RING_7"/>
</dbReference>
<proteinExistence type="predicted"/>
<name>A0ABT7V4T2_9ACTN</name>
<gene>
    <name evidence="4" type="ORF">QUW25_04775</name>
</gene>
<feature type="domain" description="CT398-like coiled coil hairpin" evidence="3">
    <location>
        <begin position="10"/>
        <end position="187"/>
    </location>
</feature>
<reference evidence="4" key="2">
    <citation type="submission" date="2023-06" db="EMBL/GenBank/DDBJ databases">
        <authorList>
            <person name="Zeman M."/>
            <person name="Kubasova T."/>
            <person name="Jahodarova E."/>
            <person name="Nykrynova M."/>
            <person name="Rychlik I."/>
        </authorList>
    </citation>
    <scope>NUCLEOTIDE SEQUENCE</scope>
    <source>
        <strain evidence="4">153_Feed</strain>
    </source>
</reference>
<evidence type="ECO:0000259" key="2">
    <source>
        <dbReference type="Pfam" id="PF02591"/>
    </source>
</evidence>